<organism evidence="1 2">
    <name type="scientific">Acorus calamus</name>
    <name type="common">Sweet flag</name>
    <dbReference type="NCBI Taxonomy" id="4465"/>
    <lineage>
        <taxon>Eukaryota</taxon>
        <taxon>Viridiplantae</taxon>
        <taxon>Streptophyta</taxon>
        <taxon>Embryophyta</taxon>
        <taxon>Tracheophyta</taxon>
        <taxon>Spermatophyta</taxon>
        <taxon>Magnoliopsida</taxon>
        <taxon>Liliopsida</taxon>
        <taxon>Acoraceae</taxon>
        <taxon>Acorus</taxon>
    </lineage>
</organism>
<keyword evidence="2" id="KW-1185">Reference proteome</keyword>
<name>A0AAV9D8H8_ACOCL</name>
<comment type="caution">
    <text evidence="1">The sequence shown here is derived from an EMBL/GenBank/DDBJ whole genome shotgun (WGS) entry which is preliminary data.</text>
</comment>
<protein>
    <submittedName>
        <fullName evidence="1">Potassium transporter 2</fullName>
    </submittedName>
</protein>
<sequence>MAFIMGHSHVRAKSGSGLVKRLAIDYGYDFLRRNCRAASDHSHQFAESYAIIRQHSANGASTEQISEATGESIDSAIIRQIR</sequence>
<dbReference type="EMBL" id="JAUJYO010000015">
    <property type="protein sequence ID" value="KAK1297209.1"/>
    <property type="molecule type" value="Genomic_DNA"/>
</dbReference>
<reference evidence="1" key="2">
    <citation type="submission" date="2023-06" db="EMBL/GenBank/DDBJ databases">
        <authorList>
            <person name="Ma L."/>
            <person name="Liu K.-W."/>
            <person name="Li Z."/>
            <person name="Hsiao Y.-Y."/>
            <person name="Qi Y."/>
            <person name="Fu T."/>
            <person name="Tang G."/>
            <person name="Zhang D."/>
            <person name="Sun W.-H."/>
            <person name="Liu D.-K."/>
            <person name="Li Y."/>
            <person name="Chen G.-Z."/>
            <person name="Liu X.-D."/>
            <person name="Liao X.-Y."/>
            <person name="Jiang Y.-T."/>
            <person name="Yu X."/>
            <person name="Hao Y."/>
            <person name="Huang J."/>
            <person name="Zhao X.-W."/>
            <person name="Ke S."/>
            <person name="Chen Y.-Y."/>
            <person name="Wu W.-L."/>
            <person name="Hsu J.-L."/>
            <person name="Lin Y.-F."/>
            <person name="Huang M.-D."/>
            <person name="Li C.-Y."/>
            <person name="Huang L."/>
            <person name="Wang Z.-W."/>
            <person name="Zhao X."/>
            <person name="Zhong W.-Y."/>
            <person name="Peng D.-H."/>
            <person name="Ahmad S."/>
            <person name="Lan S."/>
            <person name="Zhang J.-S."/>
            <person name="Tsai W.-C."/>
            <person name="Van De Peer Y."/>
            <person name="Liu Z.-J."/>
        </authorList>
    </citation>
    <scope>NUCLEOTIDE SEQUENCE</scope>
    <source>
        <strain evidence="1">CP</strain>
        <tissue evidence="1">Leaves</tissue>
    </source>
</reference>
<accession>A0AAV9D8H8</accession>
<gene>
    <name evidence="1" type="primary">POT2</name>
    <name evidence="1" type="ORF">QJS10_CPB15g00899</name>
</gene>
<dbReference type="Proteomes" id="UP001180020">
    <property type="component" value="Unassembled WGS sequence"/>
</dbReference>
<proteinExistence type="predicted"/>
<evidence type="ECO:0000313" key="1">
    <source>
        <dbReference type="EMBL" id="KAK1297209.1"/>
    </source>
</evidence>
<evidence type="ECO:0000313" key="2">
    <source>
        <dbReference type="Proteomes" id="UP001180020"/>
    </source>
</evidence>
<reference evidence="1" key="1">
    <citation type="journal article" date="2023" name="Nat. Commun.">
        <title>Diploid and tetraploid genomes of Acorus and the evolution of monocots.</title>
        <authorList>
            <person name="Ma L."/>
            <person name="Liu K.W."/>
            <person name="Li Z."/>
            <person name="Hsiao Y.Y."/>
            <person name="Qi Y."/>
            <person name="Fu T."/>
            <person name="Tang G.D."/>
            <person name="Zhang D."/>
            <person name="Sun W.H."/>
            <person name="Liu D.K."/>
            <person name="Li Y."/>
            <person name="Chen G.Z."/>
            <person name="Liu X.D."/>
            <person name="Liao X.Y."/>
            <person name="Jiang Y.T."/>
            <person name="Yu X."/>
            <person name="Hao Y."/>
            <person name="Huang J."/>
            <person name="Zhao X.W."/>
            <person name="Ke S."/>
            <person name="Chen Y.Y."/>
            <person name="Wu W.L."/>
            <person name="Hsu J.L."/>
            <person name="Lin Y.F."/>
            <person name="Huang M.D."/>
            <person name="Li C.Y."/>
            <person name="Huang L."/>
            <person name="Wang Z.W."/>
            <person name="Zhao X."/>
            <person name="Zhong W.Y."/>
            <person name="Peng D.H."/>
            <person name="Ahmad S."/>
            <person name="Lan S."/>
            <person name="Zhang J.S."/>
            <person name="Tsai W.C."/>
            <person name="Van de Peer Y."/>
            <person name="Liu Z.J."/>
        </authorList>
    </citation>
    <scope>NUCLEOTIDE SEQUENCE</scope>
    <source>
        <strain evidence="1">CP</strain>
    </source>
</reference>
<dbReference type="AlphaFoldDB" id="A0AAV9D8H8"/>